<dbReference type="PANTHER" id="PTHR20275:SF0">
    <property type="entry name" value="NAD KINASE"/>
    <property type="match status" value="1"/>
</dbReference>
<feature type="binding site" evidence="6">
    <location>
        <begin position="74"/>
        <end position="75"/>
    </location>
    <ligand>
        <name>NAD(+)</name>
        <dbReference type="ChEBI" id="CHEBI:57540"/>
    </ligand>
</feature>
<dbReference type="GO" id="GO:0006741">
    <property type="term" value="P:NADP+ biosynthetic process"/>
    <property type="evidence" value="ECO:0007669"/>
    <property type="project" value="UniProtKB-UniRule"/>
</dbReference>
<dbReference type="Gene3D" id="3.40.50.10330">
    <property type="entry name" value="Probable inorganic polyphosphate/atp-NAD kinase, domain 1"/>
    <property type="match status" value="1"/>
</dbReference>
<dbReference type="Gene3D" id="2.60.200.30">
    <property type="entry name" value="Probable inorganic polyphosphate/atp-NAD kinase, domain 2"/>
    <property type="match status" value="1"/>
</dbReference>
<comment type="caution">
    <text evidence="6">Lacks conserved residue(s) required for the propagation of feature annotation.</text>
</comment>
<organism evidence="7 8">
    <name type="scientific">Taishania pollutisoli</name>
    <dbReference type="NCBI Taxonomy" id="2766479"/>
    <lineage>
        <taxon>Bacteria</taxon>
        <taxon>Pseudomonadati</taxon>
        <taxon>Bacteroidota</taxon>
        <taxon>Flavobacteriia</taxon>
        <taxon>Flavobacteriales</taxon>
        <taxon>Crocinitomicaceae</taxon>
        <taxon>Taishania</taxon>
    </lineage>
</organism>
<dbReference type="HAMAP" id="MF_00361">
    <property type="entry name" value="NAD_kinase"/>
    <property type="match status" value="1"/>
</dbReference>
<dbReference type="AlphaFoldDB" id="A0A8J6P9X1"/>
<dbReference type="GO" id="GO:0019674">
    <property type="term" value="P:NAD+ metabolic process"/>
    <property type="evidence" value="ECO:0007669"/>
    <property type="project" value="InterPro"/>
</dbReference>
<dbReference type="GO" id="GO:0046872">
    <property type="term" value="F:metal ion binding"/>
    <property type="evidence" value="ECO:0007669"/>
    <property type="project" value="UniProtKB-UniRule"/>
</dbReference>
<dbReference type="GO" id="GO:0005737">
    <property type="term" value="C:cytoplasm"/>
    <property type="evidence" value="ECO:0007669"/>
    <property type="project" value="UniProtKB-SubCell"/>
</dbReference>
<evidence type="ECO:0000256" key="1">
    <source>
        <dbReference type="ARBA" id="ARBA00022679"/>
    </source>
</evidence>
<dbReference type="PANTHER" id="PTHR20275">
    <property type="entry name" value="NAD KINASE"/>
    <property type="match status" value="1"/>
</dbReference>
<reference evidence="7" key="1">
    <citation type="submission" date="2020-09" db="EMBL/GenBank/DDBJ databases">
        <title>Taishania pollutisoli gen. nov., sp. nov., Isolated from Tetrabromobisphenol A-Contaminated Soil.</title>
        <authorList>
            <person name="Chen Q."/>
        </authorList>
    </citation>
    <scope>NUCLEOTIDE SEQUENCE</scope>
    <source>
        <strain evidence="7">CZZ-1</strain>
    </source>
</reference>
<evidence type="ECO:0000313" key="8">
    <source>
        <dbReference type="Proteomes" id="UP000652681"/>
    </source>
</evidence>
<keyword evidence="8" id="KW-1185">Reference proteome</keyword>
<comment type="caution">
    <text evidence="7">The sequence shown here is derived from an EMBL/GenBank/DDBJ whole genome shotgun (WGS) entry which is preliminary data.</text>
</comment>
<keyword evidence="3 6" id="KW-0521">NADP</keyword>
<dbReference type="Pfam" id="PF20143">
    <property type="entry name" value="NAD_kinase_C"/>
    <property type="match status" value="1"/>
</dbReference>
<feature type="binding site" evidence="6">
    <location>
        <begin position="147"/>
        <end position="148"/>
    </location>
    <ligand>
        <name>NAD(+)</name>
        <dbReference type="ChEBI" id="CHEBI:57540"/>
    </ligand>
</feature>
<dbReference type="Proteomes" id="UP000652681">
    <property type="component" value="Unassembled WGS sequence"/>
</dbReference>
<evidence type="ECO:0000256" key="3">
    <source>
        <dbReference type="ARBA" id="ARBA00022857"/>
    </source>
</evidence>
<gene>
    <name evidence="6" type="primary">nadK</name>
    <name evidence="7" type="ORF">H9Y05_02585</name>
</gene>
<keyword evidence="4 6" id="KW-0520">NAD</keyword>
<feature type="binding site" evidence="6">
    <location>
        <position position="177"/>
    </location>
    <ligand>
        <name>NAD(+)</name>
        <dbReference type="ChEBI" id="CHEBI:57540"/>
    </ligand>
</feature>
<dbReference type="RefSeq" id="WP_216713411.1">
    <property type="nucleotide sequence ID" value="NZ_JACVEL010000001.1"/>
</dbReference>
<keyword evidence="2 6" id="KW-0418">Kinase</keyword>
<comment type="function">
    <text evidence="6">Involved in the regulation of the intracellular balance of NAD and NADP, and is a key enzyme in the biosynthesis of NADP. Catalyzes specifically the phosphorylation on 2'-hydroxyl of the adenosine moiety of NAD to yield NADP.</text>
</comment>
<protein>
    <recommendedName>
        <fullName evidence="6">NAD kinase</fullName>
        <ecNumber evidence="6">2.7.1.23</ecNumber>
    </recommendedName>
    <alternativeName>
        <fullName evidence="6">ATP-dependent NAD kinase</fullName>
    </alternativeName>
</protein>
<keyword evidence="6" id="KW-0547">Nucleotide-binding</keyword>
<dbReference type="InterPro" id="IPR017437">
    <property type="entry name" value="ATP-NAD_kinase_PpnK-typ_C"/>
</dbReference>
<dbReference type="GO" id="GO:0005524">
    <property type="term" value="F:ATP binding"/>
    <property type="evidence" value="ECO:0007669"/>
    <property type="project" value="UniProtKB-KW"/>
</dbReference>
<dbReference type="NCBIfam" id="NF002521">
    <property type="entry name" value="PRK01911.1"/>
    <property type="match status" value="1"/>
</dbReference>
<dbReference type="Pfam" id="PF01513">
    <property type="entry name" value="NAD_kinase"/>
    <property type="match status" value="1"/>
</dbReference>
<comment type="subcellular location">
    <subcellularLocation>
        <location evidence="6">Cytoplasm</location>
    </subcellularLocation>
</comment>
<dbReference type="InterPro" id="IPR016064">
    <property type="entry name" value="NAD/diacylglycerol_kinase_sf"/>
</dbReference>
<name>A0A8J6P9X1_9FLAO</name>
<dbReference type="InterPro" id="IPR002504">
    <property type="entry name" value="NADK"/>
</dbReference>
<evidence type="ECO:0000313" key="7">
    <source>
        <dbReference type="EMBL" id="MBC9811353.1"/>
    </source>
</evidence>
<proteinExistence type="inferred from homology"/>
<keyword evidence="6" id="KW-0963">Cytoplasm</keyword>
<evidence type="ECO:0000256" key="4">
    <source>
        <dbReference type="ARBA" id="ARBA00023027"/>
    </source>
</evidence>
<dbReference type="GO" id="GO:0051287">
    <property type="term" value="F:NAD binding"/>
    <property type="evidence" value="ECO:0007669"/>
    <property type="project" value="UniProtKB-ARBA"/>
</dbReference>
<dbReference type="InterPro" id="IPR017438">
    <property type="entry name" value="ATP-NAD_kinase_N"/>
</dbReference>
<comment type="cofactor">
    <cofactor evidence="6">
        <name>a divalent metal cation</name>
        <dbReference type="ChEBI" id="CHEBI:60240"/>
    </cofactor>
</comment>
<dbReference type="EC" id="2.7.1.23" evidence="6"/>
<feature type="binding site" evidence="6">
    <location>
        <position position="247"/>
    </location>
    <ligand>
        <name>NAD(+)</name>
        <dbReference type="ChEBI" id="CHEBI:57540"/>
    </ligand>
</feature>
<dbReference type="EMBL" id="JACVEL010000001">
    <property type="protein sequence ID" value="MBC9811353.1"/>
    <property type="molecule type" value="Genomic_DNA"/>
</dbReference>
<feature type="active site" description="Proton acceptor" evidence="6">
    <location>
        <position position="74"/>
    </location>
</feature>
<comment type="similarity">
    <text evidence="6">Belongs to the NAD kinase family.</text>
</comment>
<comment type="catalytic activity">
    <reaction evidence="5 6">
        <text>NAD(+) + ATP = ADP + NADP(+) + H(+)</text>
        <dbReference type="Rhea" id="RHEA:18629"/>
        <dbReference type="ChEBI" id="CHEBI:15378"/>
        <dbReference type="ChEBI" id="CHEBI:30616"/>
        <dbReference type="ChEBI" id="CHEBI:57540"/>
        <dbReference type="ChEBI" id="CHEBI:58349"/>
        <dbReference type="ChEBI" id="CHEBI:456216"/>
        <dbReference type="EC" id="2.7.1.23"/>
    </reaction>
</comment>
<dbReference type="GO" id="GO:0003951">
    <property type="term" value="F:NAD+ kinase activity"/>
    <property type="evidence" value="ECO:0007669"/>
    <property type="project" value="UniProtKB-UniRule"/>
</dbReference>
<accession>A0A8J6P9X1</accession>
<sequence>MQVALYSRKVSKTNLPYIVELLNQFKRMGWKPVLEKEFKKQLVKKIGMDNSTLEFTSHKDFVSGIDMVISLGGDGTFIQSVNYIRDSQVPIIGINTGRLGFLANVSKESINDAFEKLQRKQFDYQKRSLLRVETASNHFGDANVALNEVTVSRKDSSAMLTVHASLDNEYMNSYWADGLIISTPTGSTAYNLACGGPIIDPQCQLHVVTPIAPHNLNVRPIVVPDSTTITLSVEGRSRNYLLSLDGNSVNIKQREEVVIRKADFMINMIKLEGHNFLDTIRNKMLWGIDRRNN</sequence>
<dbReference type="SUPFAM" id="SSF111331">
    <property type="entry name" value="NAD kinase/diacylglycerol kinase-like"/>
    <property type="match status" value="1"/>
</dbReference>
<keyword evidence="6" id="KW-0067">ATP-binding</keyword>
<evidence type="ECO:0000256" key="5">
    <source>
        <dbReference type="ARBA" id="ARBA00047925"/>
    </source>
</evidence>
<evidence type="ECO:0000256" key="6">
    <source>
        <dbReference type="HAMAP-Rule" id="MF_00361"/>
    </source>
</evidence>
<evidence type="ECO:0000256" key="2">
    <source>
        <dbReference type="ARBA" id="ARBA00022777"/>
    </source>
</evidence>
<feature type="binding site" evidence="6">
    <location>
        <position position="212"/>
    </location>
    <ligand>
        <name>NAD(+)</name>
        <dbReference type="ChEBI" id="CHEBI:57540"/>
    </ligand>
</feature>
<keyword evidence="1 6" id="KW-0808">Transferase</keyword>